<feature type="transmembrane region" description="Helical" evidence="7">
    <location>
        <begin position="170"/>
        <end position="197"/>
    </location>
</feature>
<dbReference type="PANTHER" id="PTHR33362:SF2">
    <property type="entry name" value="TRAP TRANSPORTER LARGE PERMEASE PROTEIN"/>
    <property type="match status" value="1"/>
</dbReference>
<comment type="similarity">
    <text evidence="7">Belongs to the TRAP transporter large permease family.</text>
</comment>
<keyword evidence="2" id="KW-1003">Cell membrane</keyword>
<dbReference type="PANTHER" id="PTHR33362">
    <property type="entry name" value="SIALIC ACID TRAP TRANSPORTER PERMEASE PROTEIN SIAT-RELATED"/>
    <property type="match status" value="1"/>
</dbReference>
<feature type="transmembrane region" description="Helical" evidence="7">
    <location>
        <begin position="402"/>
        <end position="423"/>
    </location>
</feature>
<dbReference type="AlphaFoldDB" id="A0A164AMD7"/>
<dbReference type="Proteomes" id="UP000076574">
    <property type="component" value="Unassembled WGS sequence"/>
</dbReference>
<dbReference type="GO" id="GO:0005886">
    <property type="term" value="C:plasma membrane"/>
    <property type="evidence" value="ECO:0007669"/>
    <property type="project" value="UniProtKB-SubCell"/>
</dbReference>
<keyword evidence="3 7" id="KW-0997">Cell inner membrane</keyword>
<dbReference type="NCBIfam" id="TIGR00786">
    <property type="entry name" value="dctM"/>
    <property type="match status" value="1"/>
</dbReference>
<dbReference type="InterPro" id="IPR004681">
    <property type="entry name" value="TRAP_DctM"/>
</dbReference>
<keyword evidence="10" id="KW-1185">Reference proteome</keyword>
<comment type="function">
    <text evidence="7">Part of the tripartite ATP-independent periplasmic (TRAP) transport system.</text>
</comment>
<dbReference type="OrthoDB" id="9790209at2"/>
<dbReference type="GO" id="GO:0022857">
    <property type="term" value="F:transmembrane transporter activity"/>
    <property type="evidence" value="ECO:0007669"/>
    <property type="project" value="UniProtKB-UniRule"/>
</dbReference>
<evidence type="ECO:0000256" key="7">
    <source>
        <dbReference type="RuleBase" id="RU369079"/>
    </source>
</evidence>
<evidence type="ECO:0000256" key="2">
    <source>
        <dbReference type="ARBA" id="ARBA00022475"/>
    </source>
</evidence>
<evidence type="ECO:0000259" key="8">
    <source>
        <dbReference type="Pfam" id="PF06808"/>
    </source>
</evidence>
<comment type="subcellular location">
    <subcellularLocation>
        <location evidence="1 7">Cell inner membrane</location>
        <topology evidence="1 7">Multi-pass membrane protein</topology>
    </subcellularLocation>
</comment>
<feature type="transmembrane region" description="Helical" evidence="7">
    <location>
        <begin position="274"/>
        <end position="296"/>
    </location>
</feature>
<feature type="transmembrane region" description="Helical" evidence="7">
    <location>
        <begin position="316"/>
        <end position="346"/>
    </location>
</feature>
<protein>
    <recommendedName>
        <fullName evidence="7">TRAP transporter large permease protein</fullName>
    </recommendedName>
</protein>
<dbReference type="InterPro" id="IPR010656">
    <property type="entry name" value="DctM"/>
</dbReference>
<evidence type="ECO:0000313" key="9">
    <source>
        <dbReference type="EMBL" id="KZD25019.1"/>
    </source>
</evidence>
<organism evidence="9 10">
    <name type="scientific">Tardiphaga robiniae</name>
    <dbReference type="NCBI Taxonomy" id="943830"/>
    <lineage>
        <taxon>Bacteria</taxon>
        <taxon>Pseudomonadati</taxon>
        <taxon>Pseudomonadota</taxon>
        <taxon>Alphaproteobacteria</taxon>
        <taxon>Hyphomicrobiales</taxon>
        <taxon>Nitrobacteraceae</taxon>
        <taxon>Tardiphaga</taxon>
    </lineage>
</organism>
<reference evidence="9 10" key="1">
    <citation type="submission" date="2016-03" db="EMBL/GenBank/DDBJ databases">
        <title>Microsymbionts genomes from the relict species Vavilovia formosa (Stev.) Fed.</title>
        <authorList>
            <person name="Kopat V."/>
            <person name="Chirak E."/>
            <person name="Kimeklis A."/>
            <person name="Andronov E."/>
        </authorList>
    </citation>
    <scope>NUCLEOTIDE SEQUENCE [LARGE SCALE GENOMIC DNA]</scope>
    <source>
        <strain evidence="9 10">Vaf07</strain>
    </source>
</reference>
<comment type="caution">
    <text evidence="7">Lacks conserved residue(s) required for the propagation of feature annotation.</text>
</comment>
<feature type="transmembrane region" description="Helical" evidence="7">
    <location>
        <begin position="218"/>
        <end position="238"/>
    </location>
</feature>
<feature type="transmembrane region" description="Helical" evidence="7">
    <location>
        <begin position="358"/>
        <end position="382"/>
    </location>
</feature>
<dbReference type="RefSeq" id="WP_068728859.1">
    <property type="nucleotide sequence ID" value="NZ_LVYV01000001.1"/>
</dbReference>
<keyword evidence="7" id="KW-0813">Transport</keyword>
<proteinExistence type="inferred from homology"/>
<feature type="domain" description="TRAP C4-dicarboxylate transport system permease DctM subunit" evidence="8">
    <location>
        <begin position="8"/>
        <end position="419"/>
    </location>
</feature>
<gene>
    <name evidence="9" type="ORF">A4A58_00585</name>
</gene>
<evidence type="ECO:0000313" key="10">
    <source>
        <dbReference type="Proteomes" id="UP000076574"/>
    </source>
</evidence>
<evidence type="ECO:0000256" key="3">
    <source>
        <dbReference type="ARBA" id="ARBA00022519"/>
    </source>
</evidence>
<evidence type="ECO:0000256" key="5">
    <source>
        <dbReference type="ARBA" id="ARBA00022989"/>
    </source>
</evidence>
<dbReference type="STRING" id="943830.A4A58_00585"/>
<keyword evidence="4 7" id="KW-0812">Transmembrane</keyword>
<sequence length="430" mass="45917">MDIAVLLLSMCLFFAVGMPIAFALALSALVGALWIDLPVAAVMQQLSSGVGKVSMLTVPFFVLAGAIMAEGGMARRLVDFAAVVVGFTRIRGGLSQVNILATTIMSGISGSSVADTSAIGSVMIPQMAAKGYPRVFATNVTISASVQAILVPPSHNAVIYSLATGGVVSITSLFLAGIVPGLLLGFAIMLLCLYFAYRDGHPKGEPVPVKQALKMLGDATWGIVTLVIVLGGILTGVFTPIEAGAVACVWAFFVTMFIYRDYKWSELPMLTYRTLQTVAMVLTLVATASCFGYVAAMMQMPMHMTEFFVAISSNKYVLLMWLNIMLLILGTALDLAPLLLICTPILLPVVKSFGIDPVHFGIVMLLNLGIGLLTPPVGTTLFVGCAIGKVSVDEVMRGIWPFYWVMFAVLMLVTYVPWFSMALPHAFGFR</sequence>
<feature type="transmembrane region" description="Helical" evidence="7">
    <location>
        <begin position="244"/>
        <end position="262"/>
    </location>
</feature>
<dbReference type="PIRSF" id="PIRSF006066">
    <property type="entry name" value="HI0050"/>
    <property type="match status" value="1"/>
</dbReference>
<evidence type="ECO:0000256" key="6">
    <source>
        <dbReference type="ARBA" id="ARBA00023136"/>
    </source>
</evidence>
<evidence type="ECO:0000256" key="4">
    <source>
        <dbReference type="ARBA" id="ARBA00022692"/>
    </source>
</evidence>
<dbReference type="Pfam" id="PF06808">
    <property type="entry name" value="DctM"/>
    <property type="match status" value="1"/>
</dbReference>
<comment type="caution">
    <text evidence="9">The sequence shown here is derived from an EMBL/GenBank/DDBJ whole genome shotgun (WGS) entry which is preliminary data.</text>
</comment>
<keyword evidence="6 7" id="KW-0472">Membrane</keyword>
<accession>A0A164AMD7</accession>
<evidence type="ECO:0000256" key="1">
    <source>
        <dbReference type="ARBA" id="ARBA00004429"/>
    </source>
</evidence>
<keyword evidence="5 7" id="KW-1133">Transmembrane helix</keyword>
<dbReference type="EMBL" id="LVYV01000001">
    <property type="protein sequence ID" value="KZD25019.1"/>
    <property type="molecule type" value="Genomic_DNA"/>
</dbReference>
<comment type="subunit">
    <text evidence="7">The complex comprises the extracytoplasmic solute receptor protein and the two transmembrane proteins.</text>
</comment>
<name>A0A164AMD7_9BRAD</name>
<feature type="transmembrane region" description="Helical" evidence="7">
    <location>
        <begin position="48"/>
        <end position="69"/>
    </location>
</feature>